<reference evidence="2" key="1">
    <citation type="submission" date="2020-01" db="EMBL/GenBank/DDBJ databases">
        <authorList>
            <person name="Mishra B."/>
        </authorList>
    </citation>
    <scope>NUCLEOTIDE SEQUENCE [LARGE SCALE GENOMIC DNA]</scope>
</reference>
<sequence>MSSLSSKFSTAETRVFWNLDVCPIPAGLSPASISANIKLALENMGYTGNMSILAYSVEKQSQEVEFESAQIKLIQQLGTRQEKVDKMYDNLLMWGIAHRSEATNVMVISDGLAPKADLVCGLVILKAQEHNILVAQPRRDTSSSTWLWESVASTWLWESLATGGSPINGQSIRPEPATPSPTCSVCSKRALRLANKRKKRRTKPCLKRPESSSSNPVPDPEDPWLFLWRGF</sequence>
<feature type="compositionally biased region" description="Basic residues" evidence="1">
    <location>
        <begin position="195"/>
        <end position="206"/>
    </location>
</feature>
<feature type="region of interest" description="Disordered" evidence="1">
    <location>
        <begin position="195"/>
        <end position="222"/>
    </location>
</feature>
<protein>
    <recommendedName>
        <fullName evidence="4">NYN domain-containing protein</fullName>
    </recommendedName>
</protein>
<dbReference type="CDD" id="cd10910">
    <property type="entry name" value="PIN_limkain_b1_N_like"/>
    <property type="match status" value="1"/>
</dbReference>
<dbReference type="GO" id="GO:0010468">
    <property type="term" value="P:regulation of gene expression"/>
    <property type="evidence" value="ECO:0007669"/>
    <property type="project" value="InterPro"/>
</dbReference>
<dbReference type="GO" id="GO:0005777">
    <property type="term" value="C:peroxisome"/>
    <property type="evidence" value="ECO:0007669"/>
    <property type="project" value="InterPro"/>
</dbReference>
<dbReference type="AlphaFoldDB" id="A0A6D2JW84"/>
<dbReference type="InterPro" id="IPR024768">
    <property type="entry name" value="Marf1"/>
</dbReference>
<evidence type="ECO:0000313" key="2">
    <source>
        <dbReference type="EMBL" id="CAA7040293.1"/>
    </source>
</evidence>
<evidence type="ECO:0000313" key="3">
    <source>
        <dbReference type="Proteomes" id="UP000467841"/>
    </source>
</evidence>
<dbReference type="Proteomes" id="UP000467841">
    <property type="component" value="Unassembled WGS sequence"/>
</dbReference>
<evidence type="ECO:0000256" key="1">
    <source>
        <dbReference type="SAM" id="MobiDB-lite"/>
    </source>
</evidence>
<dbReference type="OrthoDB" id="1090956at2759"/>
<dbReference type="PANTHER" id="PTHR14379">
    <property type="entry name" value="LIMKAIN B LKAP"/>
    <property type="match status" value="1"/>
</dbReference>
<comment type="caution">
    <text evidence="2">The sequence shown here is derived from an EMBL/GenBank/DDBJ whole genome shotgun (WGS) entry which is preliminary data.</text>
</comment>
<organism evidence="2 3">
    <name type="scientific">Microthlaspi erraticum</name>
    <dbReference type="NCBI Taxonomy" id="1685480"/>
    <lineage>
        <taxon>Eukaryota</taxon>
        <taxon>Viridiplantae</taxon>
        <taxon>Streptophyta</taxon>
        <taxon>Embryophyta</taxon>
        <taxon>Tracheophyta</taxon>
        <taxon>Spermatophyta</taxon>
        <taxon>Magnoliopsida</taxon>
        <taxon>eudicotyledons</taxon>
        <taxon>Gunneridae</taxon>
        <taxon>Pentapetalae</taxon>
        <taxon>rosids</taxon>
        <taxon>malvids</taxon>
        <taxon>Brassicales</taxon>
        <taxon>Brassicaceae</taxon>
        <taxon>Coluteocarpeae</taxon>
        <taxon>Microthlaspi</taxon>
    </lineage>
</organism>
<dbReference type="EMBL" id="CACVBM020001227">
    <property type="protein sequence ID" value="CAA7040293.1"/>
    <property type="molecule type" value="Genomic_DNA"/>
</dbReference>
<proteinExistence type="predicted"/>
<evidence type="ECO:0008006" key="4">
    <source>
        <dbReference type="Google" id="ProtNLM"/>
    </source>
</evidence>
<dbReference type="PANTHER" id="PTHR14379:SF3">
    <property type="entry name" value="MEIOSIS REGULATOR AND MRNA STABILITY FACTOR 1"/>
    <property type="match status" value="1"/>
</dbReference>
<name>A0A6D2JW84_9BRAS</name>
<accession>A0A6D2JW84</accession>
<gene>
    <name evidence="2" type="ORF">MERR_LOCUS27528</name>
</gene>
<keyword evidence="3" id="KW-1185">Reference proteome</keyword>